<dbReference type="InterPro" id="IPR003325">
    <property type="entry name" value="TerD"/>
</dbReference>
<feature type="domain" description="TerD" evidence="2">
    <location>
        <begin position="1"/>
        <end position="188"/>
    </location>
</feature>
<dbReference type="Proteomes" id="UP000094974">
    <property type="component" value="Unassembled WGS sequence"/>
</dbReference>
<dbReference type="AlphaFoldDB" id="A0A074LWX1"/>
<evidence type="ECO:0000256" key="1">
    <source>
        <dbReference type="ARBA" id="ARBA00008775"/>
    </source>
</evidence>
<evidence type="ECO:0000313" key="5">
    <source>
        <dbReference type="Proteomes" id="UP000094974"/>
    </source>
</evidence>
<dbReference type="EMBL" id="LYND01000099">
    <property type="protein sequence ID" value="ODA10301.1"/>
    <property type="molecule type" value="Genomic_DNA"/>
</dbReference>
<dbReference type="Proteomes" id="UP001055784">
    <property type="component" value="Chromosome"/>
</dbReference>
<organism evidence="4 6">
    <name type="scientific">Paenibacillus polymyxa</name>
    <name type="common">Bacillus polymyxa</name>
    <dbReference type="NCBI Taxonomy" id="1406"/>
    <lineage>
        <taxon>Bacteria</taxon>
        <taxon>Bacillati</taxon>
        <taxon>Bacillota</taxon>
        <taxon>Bacilli</taxon>
        <taxon>Bacillales</taxon>
        <taxon>Paenibacillaceae</taxon>
        <taxon>Paenibacillus</taxon>
    </lineage>
</organism>
<dbReference type="Pfam" id="PF02342">
    <property type="entry name" value="TerD"/>
    <property type="match status" value="1"/>
</dbReference>
<dbReference type="FunFam" id="2.60.60.30:FF:000001">
    <property type="entry name" value="Tellurium resistance protein TerD"/>
    <property type="match status" value="1"/>
</dbReference>
<gene>
    <name evidence="3" type="ORF">A7312_25000</name>
    <name evidence="4" type="ORF">MF626_002906</name>
</gene>
<sequence length="193" mass="20876">MTISLSKGQRIDLTKTNPGLTRVVVGLGWDTNKYSGGADFDLDASAFLLYEDGKAKAADDFVFYNNPTGGAGSVTHTGDNRTGEGDGDDEQIIVDFSKIPANIHRIGITVTIYDYEARAQNFGQVSNAFVRVVDAATDREVLRYDLGEDFSTETAVVFCEFYRQNADWKFQAIGSGFAGGLGALAKNYGLDAQ</sequence>
<comment type="similarity">
    <text evidence="1">Belongs to the CAPAB/TerDEXZ family.</text>
</comment>
<evidence type="ECO:0000313" key="3">
    <source>
        <dbReference type="EMBL" id="ODA10301.1"/>
    </source>
</evidence>
<name>A0A074LWX1_PAEPO</name>
<reference evidence="3" key="2">
    <citation type="submission" date="2016-05" db="EMBL/GenBank/DDBJ databases">
        <authorList>
            <person name="Zheng J."/>
            <person name="Timme R."/>
            <person name="Allard M."/>
            <person name="Strain E."/>
            <person name="Luo Y."/>
            <person name="Brown E."/>
        </authorList>
    </citation>
    <scope>NUCLEOTIDE SEQUENCE</scope>
    <source>
        <strain evidence="3">CFSAN034343</strain>
    </source>
</reference>
<dbReference type="PANTHER" id="PTHR32097">
    <property type="entry name" value="CAMP-BINDING PROTEIN 1-RELATED"/>
    <property type="match status" value="1"/>
</dbReference>
<reference evidence="5" key="1">
    <citation type="submission" date="2016-05" db="EMBL/GenBank/DDBJ databases">
        <title>Whole genome shotgun sequencing of cultured foodborne pathogen.</title>
        <authorList>
            <person name="Zheng J."/>
            <person name="Timme R."/>
            <person name="Allard M."/>
            <person name="Strain E."/>
            <person name="Luo Y."/>
            <person name="Brown E."/>
        </authorList>
    </citation>
    <scope>NUCLEOTIDE SEQUENCE [LARGE SCALE GENOMIC DNA]</scope>
    <source>
        <strain evidence="5">CFSAN034343</strain>
    </source>
</reference>
<evidence type="ECO:0000313" key="4">
    <source>
        <dbReference type="EMBL" id="URJ48636.1"/>
    </source>
</evidence>
<evidence type="ECO:0000259" key="2">
    <source>
        <dbReference type="Pfam" id="PF02342"/>
    </source>
</evidence>
<dbReference type="eggNOG" id="COG2310">
    <property type="taxonomic scope" value="Bacteria"/>
</dbReference>
<dbReference type="EMBL" id="CP097770">
    <property type="protein sequence ID" value="URJ48636.1"/>
    <property type="molecule type" value="Genomic_DNA"/>
</dbReference>
<proteinExistence type="inferred from homology"/>
<dbReference type="CDD" id="cd06974">
    <property type="entry name" value="TerD_like"/>
    <property type="match status" value="1"/>
</dbReference>
<keyword evidence="5" id="KW-1185">Reference proteome</keyword>
<dbReference type="Gene3D" id="2.60.60.30">
    <property type="entry name" value="sav2460 like domains"/>
    <property type="match status" value="1"/>
</dbReference>
<dbReference type="PANTHER" id="PTHR32097:SF14">
    <property type="entry name" value="TELLURIUM RESISTANCE PROTEIN TERD"/>
    <property type="match status" value="1"/>
</dbReference>
<accession>A0A074LWX1</accession>
<dbReference type="RefSeq" id="WP_023987194.1">
    <property type="nucleotide sequence ID" value="NZ_ALJV01000174.1"/>
</dbReference>
<reference evidence="4" key="3">
    <citation type="submission" date="2022-11" db="EMBL/GenBank/DDBJ databases">
        <authorList>
            <person name="Vasilchenko N.G."/>
            <person name="Prazdnova E.V."/>
            <person name="Gorovtsov A.V."/>
            <person name="Chistyakov V.A."/>
            <person name="Pak M.L."/>
        </authorList>
    </citation>
    <scope>NUCLEOTIDE SEQUENCE</scope>
    <source>
        <strain evidence="4">R 4.5</strain>
    </source>
</reference>
<evidence type="ECO:0000313" key="6">
    <source>
        <dbReference type="Proteomes" id="UP001055784"/>
    </source>
</evidence>
<protein>
    <submittedName>
        <fullName evidence="3">Chemical-damaging agent resistance protein C</fullName>
    </submittedName>
    <submittedName>
        <fullName evidence="4">TerD family protein</fullName>
    </submittedName>
</protein>
<dbReference type="InterPro" id="IPR051324">
    <property type="entry name" value="Stress/Tellurium_Resist"/>
</dbReference>